<accession>A0AAE0J4I0</accession>
<name>A0AAE0J4I0_9PEZI</name>
<dbReference type="EMBL" id="JAUEPO010000001">
    <property type="protein sequence ID" value="KAK3336773.1"/>
    <property type="molecule type" value="Genomic_DNA"/>
</dbReference>
<comment type="caution">
    <text evidence="1">The sequence shown here is derived from an EMBL/GenBank/DDBJ whole genome shotgun (WGS) entry which is preliminary data.</text>
</comment>
<evidence type="ECO:0000313" key="2">
    <source>
        <dbReference type="Proteomes" id="UP001286456"/>
    </source>
</evidence>
<gene>
    <name evidence="1" type="ORF">B0T19DRAFT_50769</name>
</gene>
<evidence type="ECO:0000313" key="1">
    <source>
        <dbReference type="EMBL" id="KAK3336773.1"/>
    </source>
</evidence>
<organism evidence="1 2">
    <name type="scientific">Cercophora scortea</name>
    <dbReference type="NCBI Taxonomy" id="314031"/>
    <lineage>
        <taxon>Eukaryota</taxon>
        <taxon>Fungi</taxon>
        <taxon>Dikarya</taxon>
        <taxon>Ascomycota</taxon>
        <taxon>Pezizomycotina</taxon>
        <taxon>Sordariomycetes</taxon>
        <taxon>Sordariomycetidae</taxon>
        <taxon>Sordariales</taxon>
        <taxon>Lasiosphaeriaceae</taxon>
        <taxon>Cercophora</taxon>
    </lineage>
</organism>
<proteinExistence type="predicted"/>
<reference evidence="1" key="2">
    <citation type="submission" date="2023-06" db="EMBL/GenBank/DDBJ databases">
        <authorList>
            <consortium name="Lawrence Berkeley National Laboratory"/>
            <person name="Haridas S."/>
            <person name="Hensen N."/>
            <person name="Bonometti L."/>
            <person name="Westerberg I."/>
            <person name="Brannstrom I.O."/>
            <person name="Guillou S."/>
            <person name="Cros-Aarteil S."/>
            <person name="Calhoun S."/>
            <person name="Kuo A."/>
            <person name="Mondo S."/>
            <person name="Pangilinan J."/>
            <person name="Riley R."/>
            <person name="Labutti K."/>
            <person name="Andreopoulos B."/>
            <person name="Lipzen A."/>
            <person name="Chen C."/>
            <person name="Yanf M."/>
            <person name="Daum C."/>
            <person name="Ng V."/>
            <person name="Clum A."/>
            <person name="Steindorff A."/>
            <person name="Ohm R."/>
            <person name="Martin F."/>
            <person name="Silar P."/>
            <person name="Natvig D."/>
            <person name="Lalanne C."/>
            <person name="Gautier V."/>
            <person name="Ament-Velasquez S.L."/>
            <person name="Kruys A."/>
            <person name="Hutchinson M.I."/>
            <person name="Powell A.J."/>
            <person name="Barry K."/>
            <person name="Miller A.N."/>
            <person name="Grigoriev I.V."/>
            <person name="Debuchy R."/>
            <person name="Gladieux P."/>
            <person name="Thoren M.H."/>
            <person name="Johannesson H."/>
        </authorList>
    </citation>
    <scope>NUCLEOTIDE SEQUENCE</scope>
    <source>
        <strain evidence="1">SMH4131-1</strain>
    </source>
</reference>
<dbReference type="Proteomes" id="UP001286456">
    <property type="component" value="Unassembled WGS sequence"/>
</dbReference>
<reference evidence="1" key="1">
    <citation type="journal article" date="2023" name="Mol. Phylogenet. Evol.">
        <title>Genome-scale phylogeny and comparative genomics of the fungal order Sordariales.</title>
        <authorList>
            <person name="Hensen N."/>
            <person name="Bonometti L."/>
            <person name="Westerberg I."/>
            <person name="Brannstrom I.O."/>
            <person name="Guillou S."/>
            <person name="Cros-Aarteil S."/>
            <person name="Calhoun S."/>
            <person name="Haridas S."/>
            <person name="Kuo A."/>
            <person name="Mondo S."/>
            <person name="Pangilinan J."/>
            <person name="Riley R."/>
            <person name="LaButti K."/>
            <person name="Andreopoulos B."/>
            <person name="Lipzen A."/>
            <person name="Chen C."/>
            <person name="Yan M."/>
            <person name="Daum C."/>
            <person name="Ng V."/>
            <person name="Clum A."/>
            <person name="Steindorff A."/>
            <person name="Ohm R.A."/>
            <person name="Martin F."/>
            <person name="Silar P."/>
            <person name="Natvig D.O."/>
            <person name="Lalanne C."/>
            <person name="Gautier V."/>
            <person name="Ament-Velasquez S.L."/>
            <person name="Kruys A."/>
            <person name="Hutchinson M.I."/>
            <person name="Powell A.J."/>
            <person name="Barry K."/>
            <person name="Miller A.N."/>
            <person name="Grigoriev I.V."/>
            <person name="Debuchy R."/>
            <person name="Gladieux P."/>
            <person name="Hiltunen Thoren M."/>
            <person name="Johannesson H."/>
        </authorList>
    </citation>
    <scope>NUCLEOTIDE SEQUENCE</scope>
    <source>
        <strain evidence="1">SMH4131-1</strain>
    </source>
</reference>
<dbReference type="AlphaFoldDB" id="A0AAE0J4I0"/>
<protein>
    <submittedName>
        <fullName evidence="1">Uncharacterized protein</fullName>
    </submittedName>
</protein>
<keyword evidence="2" id="KW-1185">Reference proteome</keyword>
<sequence>MLPVVCPACANPVLLTTALGSKSQDSDTLPLDSRPIPIPQSPIMSLDFAEERRAAQARVRRRKPWLDAARTPFRDDAPLVGRPGTTLADLELPRLRRCPFGLDSMVWESRLDGGADGYVWKVRFGDLQ</sequence>